<evidence type="ECO:0000313" key="14">
    <source>
        <dbReference type="Proteomes" id="UP000746503"/>
    </source>
</evidence>
<dbReference type="InterPro" id="IPR014043">
    <property type="entry name" value="Acyl_transferase_dom"/>
</dbReference>
<dbReference type="CDD" id="cd08956">
    <property type="entry name" value="KR_3_FAS_SDR_x"/>
    <property type="match status" value="2"/>
</dbReference>
<evidence type="ECO:0000259" key="12">
    <source>
        <dbReference type="PROSITE" id="PS52019"/>
    </source>
</evidence>
<evidence type="ECO:0000256" key="9">
    <source>
        <dbReference type="SAM" id="MobiDB-lite"/>
    </source>
</evidence>
<dbReference type="PROSITE" id="PS52019">
    <property type="entry name" value="PKS_MFAS_DH"/>
    <property type="match status" value="2"/>
</dbReference>
<dbReference type="Gene3D" id="1.10.1200.10">
    <property type="entry name" value="ACP-like"/>
    <property type="match status" value="2"/>
</dbReference>
<keyword evidence="3" id="KW-0597">Phosphoprotein</keyword>
<evidence type="ECO:0000313" key="13">
    <source>
        <dbReference type="EMBL" id="NJP66263.1"/>
    </source>
</evidence>
<dbReference type="InterPro" id="IPR001227">
    <property type="entry name" value="Ac_transferase_dom_sf"/>
</dbReference>
<dbReference type="PROSITE" id="PS00012">
    <property type="entry name" value="PHOSPHOPANTETHEINE"/>
    <property type="match status" value="2"/>
</dbReference>
<dbReference type="InterPro" id="IPR014031">
    <property type="entry name" value="Ketoacyl_synth_C"/>
</dbReference>
<comment type="caution">
    <text evidence="13">The sequence shown here is derived from an EMBL/GenBank/DDBJ whole genome shotgun (WGS) entry which is preliminary data.</text>
</comment>
<dbReference type="InterPro" id="IPR042104">
    <property type="entry name" value="PKS_dehydratase_sf"/>
</dbReference>
<feature type="domain" description="PKS/mFAS DH" evidence="12">
    <location>
        <begin position="1917"/>
        <end position="2199"/>
    </location>
</feature>
<keyword evidence="2" id="KW-0596">Phosphopantetheine</keyword>
<dbReference type="InterPro" id="IPR018201">
    <property type="entry name" value="Ketoacyl_synth_AS"/>
</dbReference>
<dbReference type="Pfam" id="PF16197">
    <property type="entry name" value="KAsynt_C_assoc"/>
    <property type="match status" value="1"/>
</dbReference>
<feature type="region of interest" description="C-terminal hotdog fold" evidence="8">
    <location>
        <begin position="298"/>
        <end position="439"/>
    </location>
</feature>
<evidence type="ECO:0000256" key="3">
    <source>
        <dbReference type="ARBA" id="ARBA00022553"/>
    </source>
</evidence>
<evidence type="ECO:0000256" key="4">
    <source>
        <dbReference type="ARBA" id="ARBA00022679"/>
    </source>
</evidence>
<dbReference type="Gene3D" id="3.40.47.10">
    <property type="match status" value="1"/>
</dbReference>
<dbReference type="InterPro" id="IPR016035">
    <property type="entry name" value="Acyl_Trfase/lysoPLipase"/>
</dbReference>
<dbReference type="SUPFAM" id="SSF51735">
    <property type="entry name" value="NAD(P)-binding Rossmann-fold domains"/>
    <property type="match status" value="4"/>
</dbReference>
<keyword evidence="6" id="KW-0511">Multifunctional enzyme</keyword>
<name>A0ABX1AGI5_9ACTN</name>
<dbReference type="InterPro" id="IPR020841">
    <property type="entry name" value="PKS_Beta-ketoAc_synthase_dom"/>
</dbReference>
<dbReference type="Pfam" id="PF22953">
    <property type="entry name" value="SpnB_Rossmann"/>
    <property type="match status" value="2"/>
</dbReference>
<sequence>MEPMLAEFRRVLEGVEHRPARLPLISTLTGGAESVFGAEYWVRQVRESVRFADAVAAGQVQGVTRFLEIGPDTTLTALAQPFIAPDSLAVPTTRPGHEEARTLVEAVARLRTLGAAVHWPAFFAGTGARRVDLPTYAFQRRTYWLHATSATGDAAGLGQQDARHPLLRAVVSHPTDGGVVLTGRLSLDMQPWLADHRVLDRVLMPGTGFVELALRAGEQVDCPRVEELTLLAPLVLPDRGGLALQVAVGPEEYGRRAVAVHSRGERDTSWTRHAEGVLTPAAPGAVGEDVTVWPPPHATELPLDDAYALLADRGYGYGPAFQGLRAAWRGADEIFAEVVAGPELASTARDFGLHPALLDIAMHADLLNGVLNGAAASTLLPFAWRGVTLHASGAEVLRVRIGQLDGEEVSTIAVADATGAPVMTVESLVSRPVSAEQLAPAASAGHDALHRISWRPLSGATAIAAAPADTSWALLGRAATDEHAGYRDLAALEEALAKGAEAPGTVLLPCPDPDPAATPPTGARAAAVAVRDVLAEWLSSPRFTAARLVVVTRGATAPDTADERQVLHHAAVHGVVRAAQEENPGRFHLLDVDERTWERLGAPAVVRAVLSGEPEAAVRGGEVLVPRLIRADSAPSARTEWDRTGTVLVTGGTGGLGVLVARHLVRSHGVRHLLLVSRRGPDAPGAEQVRAELSRLGAAVEVVACDVADRAQLSDLLERIPEAHPLTAVVHTAGVADAGLTGDLTPEQFRRVFAPKADAAWNLHELTRGLPLDDFILFSSAGGQVLAAGQANYAAANVFLDALATHRHAAGLPATSVAWALWAENTGLGGELGSADLARMARLGMPAISAEEGLALFDAARACGQPVVTALRTDRVALAARGDELPALLRDFVEHRTVRRAAAAPAVADSPLRRRLAQLTEAEVDRTLLELVQQHVAAVLGHDGAQAVASGRAFKELGFDSLAAVELRNLLGQATGVSLPATLVFDHPTARAVADHLKGKLTDVARADVAKEIRRAPAAGSPRDEPIAIVGMSCRYPGDVTTPEEFWTLLANGTDAVTGFPTNRGWDTEGVYDPEPGRRGKTYAREGGFLHRAADFDAEFFGIGPNEALAMDPQQRLLLEISWEAFERAGIDPASLRGSRTGVFAGVMYDDYGSRLKQAPREVEGYLANGSSGSVVSGRVSYLLGLEGPAMTVDTACSSSLVALHLAIQALRAGECSLALAGGVTVLSATDLFVDSSRQGVLSPDGRCKSFAAAADGVGWAEGAGVVAVERLSDARRNGHPVLAVIRGSAVNQDGASNGLTSPNGPSQERVIRQALATAGLNPTDIDVVEAHGSGTRLGDPIEAQALLATYGQDREQDRPVVVGSVKSMIGHAQAAGGVAGIIKTVLALHHEQVPRTLHLDAPSPHVDWTVGHVHLPTEPAPWPAGERTRRAGVSSFGISGTNAHLILEEAPRENPTPAVPVTAAPPVVPLPLAARSDDALRGQAARLLELLRSGDLPWSATDIGYSLATTRAPLDHRAVVLAGADDADGAEQALQALADGRSDPCLITGRARQQGLSAFLFSGQGSQRVGMGEGLGGAFPVFAAAFDEVCGELDRYLDAPVRKVVGEGGERLNETVWAQSSLFAFEVALFRLVESWGLAPDVLVGHSIGELAAAHVAGVWSLADACAVVAARGRLMQALPQGGAMLAVAAAEADVAAVLSGIEGAGVAAVNGPASVVVSGTVEAVAAVESVCEDKAWRKSRLRVSHAFHSSLMEPMLAEFRQVLEGVEHKPAKLPLISTLTGEPESVFGSEYWVRQVRESVRFADAVAAAQVQGVTRFLEIGPDTTLTALAQQSAGPDTLAVPTARRGQDEGRTLVEAVARLRTQGVAVDWPAFFAGTGARRVDLPTYAFQRRTYWLDATPATGDVSAAGLGRVGHPLLGAVVPSPETDGVVLTGRLSLDTQPWLADHRILDRLILPGTAFVELAIRAGDEAGFPVVAELTQEAALLIPERGGVAIQVVVGATVGDGHPLTIYARAEDSPPGTPWTRHASGLLARHAAPFAASAADLAQWPPPGAESVDTAGIYQALSELGYGYGPMFQGMHRVWRRGAEVYAEVSLPEGRAAEAGGFGLHPALLDSALGVTDFLAGGDPRTLRETRVPFAWTGVTLHATGAGALRVAVRGGGEAGEPSSLTLADAAGAPVLTVDSLATRPVEAGQLAPSHRAGESLHRIAWTELPPVPAPAAAPCPDLADALAQADAGRPAPPVVLLDLAVEPPDAEDVPAALRALTRRALGGLRNWLEDERFADSRLVVRTSGAVTVAPDDPAPDPVQAAGWGLVRAAQAEHPGRLLLTDLVDDPGAAGALAAVLAADEPETALRGATLLVPRLVTDPPPEGSGTDRWDPEGTVLITGGTGLLGGLLARRLVKGHGARRILLTSRRGPAAPGAGELREELTALGAEVEVAACDVADRDALAALLDAVPADRPLTAVIHAAGLMDNAVTTELTPDHLDRVLRPKADAAWHLHELTRDRNLAAFVLLSSAGGLVMAAGQGNYAAANLFLDALAERRAADDLPATALAYGLWEGTADGSGIDAERLARQGLPALATDEALDLFDAALATGRPVLVPLRLDRKALTARTALPALLRGEVAEAATTRRAARTEPVRQDPEELLAQLAELSHEEREQRIRELVTTHAAGVLGHAGDSTVDEERGFTDLGLDSLAALELRNRLGAATGLRLSATLMFDYPTPAQLATYLLEELEEELVEPAADAGPPDPGPTGPPAADPTGPPAAAETPAIGSMDADDLIKLAMGRRSSRAGE</sequence>
<keyword evidence="7" id="KW-0012">Acyltransferase</keyword>
<dbReference type="Pfam" id="PF14765">
    <property type="entry name" value="PS-DH"/>
    <property type="match status" value="2"/>
</dbReference>
<dbReference type="PROSITE" id="PS50075">
    <property type="entry name" value="CARRIER"/>
    <property type="match status" value="2"/>
</dbReference>
<dbReference type="PANTHER" id="PTHR43775">
    <property type="entry name" value="FATTY ACID SYNTHASE"/>
    <property type="match status" value="1"/>
</dbReference>
<dbReference type="EMBL" id="JAAVJB010000043">
    <property type="protein sequence ID" value="NJP66263.1"/>
    <property type="molecule type" value="Genomic_DNA"/>
</dbReference>
<dbReference type="SMART" id="SM00822">
    <property type="entry name" value="PKS_KR"/>
    <property type="match status" value="2"/>
</dbReference>
<dbReference type="Pfam" id="PF02801">
    <property type="entry name" value="Ketoacyl-synt_C"/>
    <property type="match status" value="1"/>
</dbReference>
<dbReference type="SUPFAM" id="SSF47336">
    <property type="entry name" value="ACP-like"/>
    <property type="match status" value="2"/>
</dbReference>
<dbReference type="InterPro" id="IPR032821">
    <property type="entry name" value="PKS_assoc"/>
</dbReference>
<feature type="active site" description="Proton donor; for dehydratase activity" evidence="8">
    <location>
        <position position="2117"/>
    </location>
</feature>
<feature type="active site" description="Proton donor; for dehydratase activity" evidence="8">
    <location>
        <position position="359"/>
    </location>
</feature>
<dbReference type="InterPro" id="IPR057326">
    <property type="entry name" value="KR_dom"/>
</dbReference>
<organism evidence="13 14">
    <name type="scientific">Streptomyces spiramenti</name>
    <dbReference type="NCBI Taxonomy" id="2720606"/>
    <lineage>
        <taxon>Bacteria</taxon>
        <taxon>Bacillati</taxon>
        <taxon>Actinomycetota</taxon>
        <taxon>Actinomycetes</taxon>
        <taxon>Kitasatosporales</taxon>
        <taxon>Streptomycetaceae</taxon>
        <taxon>Streptomyces</taxon>
    </lineage>
</organism>
<dbReference type="InterPro" id="IPR049551">
    <property type="entry name" value="PKS_DH_C"/>
</dbReference>
<dbReference type="InterPro" id="IPR036291">
    <property type="entry name" value="NAD(P)-bd_dom_sf"/>
</dbReference>
<feature type="compositionally biased region" description="Pro residues" evidence="9">
    <location>
        <begin position="2752"/>
        <end position="2768"/>
    </location>
</feature>
<dbReference type="Proteomes" id="UP000746503">
    <property type="component" value="Unassembled WGS sequence"/>
</dbReference>
<feature type="domain" description="Ketosynthase family 3 (KS3)" evidence="11">
    <location>
        <begin position="1024"/>
        <end position="1450"/>
    </location>
</feature>
<dbReference type="InterPro" id="IPR014030">
    <property type="entry name" value="Ketoacyl_synth_N"/>
</dbReference>
<dbReference type="SMART" id="SM00825">
    <property type="entry name" value="PKS_KS"/>
    <property type="match status" value="1"/>
</dbReference>
<dbReference type="SMART" id="SM00827">
    <property type="entry name" value="PKS_AT"/>
    <property type="match status" value="1"/>
</dbReference>
<dbReference type="InterPro" id="IPR016039">
    <property type="entry name" value="Thiolase-like"/>
</dbReference>
<dbReference type="InterPro" id="IPR050091">
    <property type="entry name" value="PKS_NRPS_Biosynth_Enz"/>
</dbReference>
<dbReference type="InterPro" id="IPR020806">
    <property type="entry name" value="PKS_PP-bd"/>
</dbReference>
<feature type="region of interest" description="Disordered" evidence="9">
    <location>
        <begin position="2745"/>
        <end position="2799"/>
    </location>
</feature>
<dbReference type="InterPro" id="IPR049552">
    <property type="entry name" value="PKS_DH_N"/>
</dbReference>
<feature type="domain" description="Carrier" evidence="10">
    <location>
        <begin position="2664"/>
        <end position="2739"/>
    </location>
</feature>
<dbReference type="RefSeq" id="WP_167932789.1">
    <property type="nucleotide sequence ID" value="NZ_JAAVJB010000043.1"/>
</dbReference>
<dbReference type="PROSITE" id="PS52004">
    <property type="entry name" value="KS3_2"/>
    <property type="match status" value="1"/>
</dbReference>
<dbReference type="InterPro" id="IPR013968">
    <property type="entry name" value="PKS_KR"/>
</dbReference>
<dbReference type="Pfam" id="PF08659">
    <property type="entry name" value="KR"/>
    <property type="match status" value="2"/>
</dbReference>
<dbReference type="InterPro" id="IPR009081">
    <property type="entry name" value="PP-bd_ACP"/>
</dbReference>
<proteinExistence type="predicted"/>
<dbReference type="SUPFAM" id="SSF53901">
    <property type="entry name" value="Thiolase-like"/>
    <property type="match status" value="1"/>
</dbReference>
<gene>
    <name evidence="13" type="ORF">HCJ92_08150</name>
</gene>
<dbReference type="SMART" id="SM01294">
    <property type="entry name" value="PKS_PP_betabranch"/>
    <property type="match status" value="2"/>
</dbReference>
<evidence type="ECO:0000256" key="6">
    <source>
        <dbReference type="ARBA" id="ARBA00023268"/>
    </source>
</evidence>
<dbReference type="Pfam" id="PF21089">
    <property type="entry name" value="PKS_DH_N"/>
    <property type="match status" value="2"/>
</dbReference>
<dbReference type="SUPFAM" id="SSF52151">
    <property type="entry name" value="FabD/lysophospholipase-like"/>
    <property type="match status" value="2"/>
</dbReference>
<dbReference type="Pfam" id="PF00550">
    <property type="entry name" value="PP-binding"/>
    <property type="match status" value="2"/>
</dbReference>
<evidence type="ECO:0000256" key="7">
    <source>
        <dbReference type="ARBA" id="ARBA00023315"/>
    </source>
</evidence>
<feature type="region of interest" description="N-terminal hotdog fold" evidence="8">
    <location>
        <begin position="1917"/>
        <end position="2041"/>
    </location>
</feature>
<dbReference type="Gene3D" id="3.30.70.3290">
    <property type="match status" value="1"/>
</dbReference>
<protein>
    <submittedName>
        <fullName evidence="13">SDR family NAD(P)-dependent oxidoreductase</fullName>
    </submittedName>
</protein>
<evidence type="ECO:0000259" key="10">
    <source>
        <dbReference type="PROSITE" id="PS50075"/>
    </source>
</evidence>
<dbReference type="InterPro" id="IPR020807">
    <property type="entry name" value="PKS_DH"/>
</dbReference>
<dbReference type="Pfam" id="PF00698">
    <property type="entry name" value="Acyl_transf_1"/>
    <property type="match status" value="1"/>
</dbReference>
<reference evidence="13 14" key="1">
    <citation type="submission" date="2020-03" db="EMBL/GenBank/DDBJ databases">
        <title>Draft genome of Streptomyces sp. ventii, isolated from the Axial Seamount in the Pacific Ocean, and resequencing of the two type strains Streptomyces lonarensis strain NCL 716 and Streptomyces bohaiensis strain 11A07.</title>
        <authorList>
            <person name="Loughran R.M."/>
            <person name="Pfannmuller K.M."/>
            <person name="Wasson B.J."/>
            <person name="Deadmond M.C."/>
            <person name="Paddock B.E."/>
            <person name="Koyack M.J."/>
            <person name="Gallegos D.A."/>
            <person name="Mitchell E.A."/>
            <person name="Ushijima B."/>
            <person name="Saw J.H."/>
            <person name="Mcphail K.L."/>
            <person name="Videau P."/>
        </authorList>
    </citation>
    <scope>NUCLEOTIDE SEQUENCE [LARGE SCALE GENOMIC DNA]</scope>
    <source>
        <strain evidence="14">5675061</strain>
    </source>
</reference>
<dbReference type="InterPro" id="IPR036736">
    <property type="entry name" value="ACP-like_sf"/>
</dbReference>
<keyword evidence="14" id="KW-1185">Reference proteome</keyword>
<dbReference type="InterPro" id="IPR006162">
    <property type="entry name" value="Ppantetheine_attach_site"/>
</dbReference>
<dbReference type="Gene3D" id="3.10.129.110">
    <property type="entry name" value="Polyketide synthase dehydratase"/>
    <property type="match status" value="2"/>
</dbReference>
<accession>A0ABX1AGI5</accession>
<dbReference type="SMART" id="SM00826">
    <property type="entry name" value="PKS_DH"/>
    <property type="match status" value="2"/>
</dbReference>
<feature type="region of interest" description="N-terminal hotdog fold" evidence="8">
    <location>
        <begin position="164"/>
        <end position="285"/>
    </location>
</feature>
<dbReference type="Gene3D" id="3.40.50.720">
    <property type="entry name" value="NAD(P)-binding Rossmann-like Domain"/>
    <property type="match status" value="2"/>
</dbReference>
<feature type="domain" description="PKS/mFAS DH" evidence="12">
    <location>
        <begin position="164"/>
        <end position="439"/>
    </location>
</feature>
<evidence type="ECO:0000256" key="5">
    <source>
        <dbReference type="ARBA" id="ARBA00023194"/>
    </source>
</evidence>
<feature type="active site" description="Proton acceptor; for dehydratase activity" evidence="8">
    <location>
        <position position="196"/>
    </location>
</feature>
<evidence type="ECO:0000256" key="1">
    <source>
        <dbReference type="ARBA" id="ARBA00004792"/>
    </source>
</evidence>
<dbReference type="PANTHER" id="PTHR43775:SF51">
    <property type="entry name" value="INACTIVE PHENOLPHTHIOCEROL SYNTHESIS POLYKETIDE SYNTHASE TYPE I PKS1-RELATED"/>
    <property type="match status" value="1"/>
</dbReference>
<feature type="active site" description="Proton acceptor; for dehydratase activity" evidence="8">
    <location>
        <position position="1949"/>
    </location>
</feature>
<dbReference type="PROSITE" id="PS00606">
    <property type="entry name" value="KS3_1"/>
    <property type="match status" value="1"/>
</dbReference>
<dbReference type="Pfam" id="PF00109">
    <property type="entry name" value="ketoacyl-synt"/>
    <property type="match status" value="1"/>
</dbReference>
<comment type="pathway">
    <text evidence="1">Antibiotic biosynthesis.</text>
</comment>
<evidence type="ECO:0000256" key="2">
    <source>
        <dbReference type="ARBA" id="ARBA00022450"/>
    </source>
</evidence>
<feature type="region of interest" description="C-terminal hotdog fold" evidence="8">
    <location>
        <begin position="2056"/>
        <end position="2199"/>
    </location>
</feature>
<dbReference type="InterPro" id="IPR055123">
    <property type="entry name" value="SpnB-like_Rossmann"/>
</dbReference>
<dbReference type="InterPro" id="IPR016036">
    <property type="entry name" value="Malonyl_transacylase_ACP-bd"/>
</dbReference>
<keyword evidence="4" id="KW-0808">Transferase</keyword>
<dbReference type="Gene3D" id="3.40.366.10">
    <property type="entry name" value="Malonyl-Coenzyme A Acyl Carrier Protein, domain 2"/>
    <property type="match status" value="2"/>
</dbReference>
<evidence type="ECO:0000259" key="11">
    <source>
        <dbReference type="PROSITE" id="PS52004"/>
    </source>
</evidence>
<dbReference type="SMART" id="SM00823">
    <property type="entry name" value="PKS_PP"/>
    <property type="match status" value="2"/>
</dbReference>
<feature type="domain" description="Carrier" evidence="10">
    <location>
        <begin position="926"/>
        <end position="1001"/>
    </location>
</feature>
<evidence type="ECO:0000256" key="8">
    <source>
        <dbReference type="PROSITE-ProRule" id="PRU01363"/>
    </source>
</evidence>
<dbReference type="CDD" id="cd00833">
    <property type="entry name" value="PKS"/>
    <property type="match status" value="1"/>
</dbReference>
<keyword evidence="5" id="KW-0045">Antibiotic biosynthesis</keyword>
<dbReference type="InterPro" id="IPR049900">
    <property type="entry name" value="PKS_mFAS_DH"/>
</dbReference>
<dbReference type="SUPFAM" id="SSF55048">
    <property type="entry name" value="Probable ACP-binding domain of malonyl-CoA ACP transacylase"/>
    <property type="match status" value="1"/>
</dbReference>